<organism evidence="1 2">
    <name type="scientific">Glycocaulis alkaliphilus</name>
    <dbReference type="NCBI Taxonomy" id="1434191"/>
    <lineage>
        <taxon>Bacteria</taxon>
        <taxon>Pseudomonadati</taxon>
        <taxon>Pseudomonadota</taxon>
        <taxon>Alphaproteobacteria</taxon>
        <taxon>Maricaulales</taxon>
        <taxon>Maricaulaceae</taxon>
        <taxon>Glycocaulis</taxon>
    </lineage>
</organism>
<dbReference type="Proteomes" id="UP000286954">
    <property type="component" value="Chromosome"/>
</dbReference>
<evidence type="ECO:0000313" key="1">
    <source>
        <dbReference type="EMBL" id="AZU02706.1"/>
    </source>
</evidence>
<sequence length="269" mass="29015">MLITSRDRIEPRAGEHAYALRLSLPPNRDPAKDTALAEHIDSFVRLYLTRFDARSTRATRTAALRWMLVSASQKMAEMEKVRAELETTLFGTGPSHLRGQAVLVEIPVENEDEGEAYVPALAQDTAETQAASAETDPPGAPESTGTLQEELAAFRADMREIATSLQGVDVKDALGSFRSELDTLAQRLESGISEAAGRVEGAAERIDLATARLPDADRLELALTRNDASAAVIANGLQESLKLLLKAVEGLERQSAEPKLLDGLGREAA</sequence>
<evidence type="ECO:0000313" key="2">
    <source>
        <dbReference type="Proteomes" id="UP000286954"/>
    </source>
</evidence>
<dbReference type="OrthoDB" id="7629143at2"/>
<keyword evidence="2" id="KW-1185">Reference proteome</keyword>
<name>A0A3T0E660_9PROT</name>
<accession>A0A3T0E660</accession>
<dbReference type="RefSeq" id="WP_127565168.1">
    <property type="nucleotide sequence ID" value="NZ_BMFB01000004.1"/>
</dbReference>
<reference evidence="1 2" key="1">
    <citation type="submission" date="2016-12" db="EMBL/GenBank/DDBJ databases">
        <title>The genome of dimorphic prosthecate Glycocaulis alkaliphilus 6b-8t, isolated from crude oil dictates its adaptability in petroleum environments.</title>
        <authorList>
            <person name="Wu X.-L."/>
            <person name="Geng S."/>
        </authorList>
    </citation>
    <scope>NUCLEOTIDE SEQUENCE [LARGE SCALE GENOMIC DNA]</scope>
    <source>
        <strain evidence="1 2">6B-8</strain>
    </source>
</reference>
<dbReference type="KEGG" id="gak:X907_0156"/>
<proteinExistence type="predicted"/>
<dbReference type="AlphaFoldDB" id="A0A3T0E660"/>
<dbReference type="EMBL" id="CP018911">
    <property type="protein sequence ID" value="AZU02706.1"/>
    <property type="molecule type" value="Genomic_DNA"/>
</dbReference>
<protein>
    <submittedName>
        <fullName evidence="1">Uncharacterized protein</fullName>
    </submittedName>
</protein>
<gene>
    <name evidence="1" type="ORF">X907_0156</name>
</gene>